<dbReference type="PANTHER" id="PTHR31157">
    <property type="entry name" value="SCP DOMAIN-CONTAINING PROTEIN"/>
    <property type="match status" value="1"/>
</dbReference>
<accession>A0A7V7KJG3</accession>
<evidence type="ECO:0000313" key="3">
    <source>
        <dbReference type="Proteomes" id="UP000486760"/>
    </source>
</evidence>
<gene>
    <name evidence="2" type="ORF">F0A17_03040</name>
</gene>
<proteinExistence type="predicted"/>
<dbReference type="SUPFAM" id="SSF55797">
    <property type="entry name" value="PR-1-like"/>
    <property type="match status" value="1"/>
</dbReference>
<dbReference type="Proteomes" id="UP000486760">
    <property type="component" value="Unassembled WGS sequence"/>
</dbReference>
<dbReference type="EMBL" id="VTPY01000001">
    <property type="protein sequence ID" value="KAA0014779.1"/>
    <property type="molecule type" value="Genomic_DNA"/>
</dbReference>
<comment type="caution">
    <text evidence="2">The sequence shown here is derived from an EMBL/GenBank/DDBJ whole genome shotgun (WGS) entry which is preliminary data.</text>
</comment>
<organism evidence="2 3">
    <name type="scientific">Billgrantia pellis</name>
    <dbReference type="NCBI Taxonomy" id="2606936"/>
    <lineage>
        <taxon>Bacteria</taxon>
        <taxon>Pseudomonadati</taxon>
        <taxon>Pseudomonadota</taxon>
        <taxon>Gammaproteobacteria</taxon>
        <taxon>Oceanospirillales</taxon>
        <taxon>Halomonadaceae</taxon>
        <taxon>Billgrantia</taxon>
    </lineage>
</organism>
<evidence type="ECO:0000313" key="2">
    <source>
        <dbReference type="EMBL" id="KAA0014779.1"/>
    </source>
</evidence>
<dbReference type="InterPro" id="IPR014044">
    <property type="entry name" value="CAP_dom"/>
</dbReference>
<dbReference type="Gene3D" id="3.40.33.10">
    <property type="entry name" value="CAP"/>
    <property type="match status" value="1"/>
</dbReference>
<dbReference type="CDD" id="cd05379">
    <property type="entry name" value="CAP_bacterial"/>
    <property type="match status" value="1"/>
</dbReference>
<dbReference type="PANTHER" id="PTHR31157:SF1">
    <property type="entry name" value="SCP DOMAIN-CONTAINING PROTEIN"/>
    <property type="match status" value="1"/>
</dbReference>
<name>A0A7V7KJG3_9GAMM</name>
<dbReference type="InterPro" id="IPR035940">
    <property type="entry name" value="CAP_sf"/>
</dbReference>
<dbReference type="AlphaFoldDB" id="A0A7V7KJG3"/>
<reference evidence="2 3" key="1">
    <citation type="submission" date="2019-08" db="EMBL/GenBank/DDBJ databases">
        <title>Bioinformatics analysis of the strain L3 and L5.</title>
        <authorList>
            <person name="Li X."/>
        </authorList>
    </citation>
    <scope>NUCLEOTIDE SEQUENCE [LARGE SCALE GENOMIC DNA]</scope>
    <source>
        <strain evidence="2 3">L5</strain>
    </source>
</reference>
<protein>
    <submittedName>
        <fullName evidence="2">CAP domain-containing protein</fullName>
    </submittedName>
</protein>
<dbReference type="Pfam" id="PF00188">
    <property type="entry name" value="CAP"/>
    <property type="match status" value="1"/>
</dbReference>
<sequence>MSALAQEARESCEPDEQQRELLELVNEARREARQCGDEAFEATEPLRWNCQLAEAAETHSRDMAENAYFSHTDEEQQGAAARVDATGYPWRRVGENIAAGQPDAASVVEGWLDSPGHCANLMNDAFTEMGAASVEASESKYSPFWTQVLARPR</sequence>
<evidence type="ECO:0000259" key="1">
    <source>
        <dbReference type="Pfam" id="PF00188"/>
    </source>
</evidence>
<keyword evidence="3" id="KW-1185">Reference proteome</keyword>
<feature type="domain" description="SCP" evidence="1">
    <location>
        <begin position="22"/>
        <end position="148"/>
    </location>
</feature>